<sequence length="146" mass="17806">MNEFKVIDELRTEQESKNTRNYPRFYELNITKKVEYNGDIYDVTVYYTMVETLCDVKHKFADVRINKNNNLWINVVIDIYWNDYYQCYNEDIAPVFTECKETVLFGDFQKIAGFNFYDSDFDIETEFNKDMEFNQLNNFNKRLKNY</sequence>
<accession>A0A6C0AL34</accession>
<proteinExistence type="predicted"/>
<organism evidence="1">
    <name type="scientific">viral metagenome</name>
    <dbReference type="NCBI Taxonomy" id="1070528"/>
    <lineage>
        <taxon>unclassified sequences</taxon>
        <taxon>metagenomes</taxon>
        <taxon>organismal metagenomes</taxon>
    </lineage>
</organism>
<reference evidence="1" key="1">
    <citation type="journal article" date="2020" name="Nature">
        <title>Giant virus diversity and host interactions through global metagenomics.</title>
        <authorList>
            <person name="Schulz F."/>
            <person name="Roux S."/>
            <person name="Paez-Espino D."/>
            <person name="Jungbluth S."/>
            <person name="Walsh D.A."/>
            <person name="Denef V.J."/>
            <person name="McMahon K.D."/>
            <person name="Konstantinidis K.T."/>
            <person name="Eloe-Fadrosh E.A."/>
            <person name="Kyrpides N.C."/>
            <person name="Woyke T."/>
        </authorList>
    </citation>
    <scope>NUCLEOTIDE SEQUENCE</scope>
    <source>
        <strain evidence="1">GVMAG-S-1091796-13</strain>
    </source>
</reference>
<evidence type="ECO:0000313" key="1">
    <source>
        <dbReference type="EMBL" id="QHS80508.1"/>
    </source>
</evidence>
<protein>
    <submittedName>
        <fullName evidence="1">Uncharacterized protein</fullName>
    </submittedName>
</protein>
<name>A0A6C0AL34_9ZZZZ</name>
<dbReference type="EMBL" id="MN740714">
    <property type="protein sequence ID" value="QHS80508.1"/>
    <property type="molecule type" value="Genomic_DNA"/>
</dbReference>
<dbReference type="AlphaFoldDB" id="A0A6C0AL34"/>